<accession>A0ACC2TES2</accession>
<organism evidence="1 2">
    <name type="scientific">Entomophthora muscae</name>
    <dbReference type="NCBI Taxonomy" id="34485"/>
    <lineage>
        <taxon>Eukaryota</taxon>
        <taxon>Fungi</taxon>
        <taxon>Fungi incertae sedis</taxon>
        <taxon>Zoopagomycota</taxon>
        <taxon>Entomophthoromycotina</taxon>
        <taxon>Entomophthoromycetes</taxon>
        <taxon>Entomophthorales</taxon>
        <taxon>Entomophthoraceae</taxon>
        <taxon>Entomophthora</taxon>
    </lineage>
</organism>
<evidence type="ECO:0000313" key="1">
    <source>
        <dbReference type="EMBL" id="KAJ9072737.1"/>
    </source>
</evidence>
<keyword evidence="2" id="KW-1185">Reference proteome</keyword>
<dbReference type="Proteomes" id="UP001165960">
    <property type="component" value="Unassembled WGS sequence"/>
</dbReference>
<protein>
    <submittedName>
        <fullName evidence="1">Uncharacterized protein</fullName>
    </submittedName>
</protein>
<reference evidence="1" key="1">
    <citation type="submission" date="2022-04" db="EMBL/GenBank/DDBJ databases">
        <title>Genome of the entomopathogenic fungus Entomophthora muscae.</title>
        <authorList>
            <person name="Elya C."/>
            <person name="Lovett B.R."/>
            <person name="Lee E."/>
            <person name="Macias A.M."/>
            <person name="Hajek A.E."/>
            <person name="De Bivort B.L."/>
            <person name="Kasson M.T."/>
            <person name="De Fine Licht H.H."/>
            <person name="Stajich J.E."/>
        </authorList>
    </citation>
    <scope>NUCLEOTIDE SEQUENCE</scope>
    <source>
        <strain evidence="1">Berkeley</strain>
    </source>
</reference>
<name>A0ACC2TES2_9FUNG</name>
<proteinExistence type="predicted"/>
<gene>
    <name evidence="1" type="ORF">DSO57_1024131</name>
</gene>
<evidence type="ECO:0000313" key="2">
    <source>
        <dbReference type="Proteomes" id="UP001165960"/>
    </source>
</evidence>
<dbReference type="EMBL" id="QTSX02002969">
    <property type="protein sequence ID" value="KAJ9072737.1"/>
    <property type="molecule type" value="Genomic_DNA"/>
</dbReference>
<sequence>MKLLWFLGGSLGSSILIHSSVGGRSHIKAMLEVGQTLAERGHSVRYAALTDNMRFTQGYPNISQAALGLKGFFTKTVVERLDFECGNEVGSSFAACFGRVVIWWISESYRMEYMPLLEHVEKDMPDLMICDFFANACLDIAEAHAIPLVMGIQALDWIDIFNAPFISKDTRFGHLTIENMSLFDKILDTTLAAYSVEKFWESISNAISKERVLVGSKASWMPKGAFHYGIGLANSFFGFEVAQPLPPNIRAVGPILSNVISPLDPSLDEFLKKHKRVMLVAFGSLLSLQTREISSILSGALEAMEEGYIDGLIWGLGRTSLANFPNKTTTKHDFLNDHHFQLFSWVPQQSILNHPSTVVFLSHGGLESSFEAINSRTPVLNFPFLADQAKNAAKLHEMGVGVYIDPLNINIAASTKALLEKPDLELSLVKANALVKPHKRRLQEAANYVEDHLELAQACRPYQPYIPGGTNPPCEISHLLNASTRMSFIRANRIDVYAIVSLVLLALISILISLVWYGITSSTSHQKPLEKKE</sequence>
<comment type="caution">
    <text evidence="1">The sequence shown here is derived from an EMBL/GenBank/DDBJ whole genome shotgun (WGS) entry which is preliminary data.</text>
</comment>